<reference evidence="1 2" key="1">
    <citation type="journal article" date="2018" name="Environ. Microbiol.">
        <title>Novel energy conservation strategies and behaviour of Pelotomaculum schinkii driving syntrophic propionate catabolism.</title>
        <authorList>
            <person name="Hidalgo-Ahumada C.A.P."/>
            <person name="Nobu M.K."/>
            <person name="Narihiro T."/>
            <person name="Tamaki H."/>
            <person name="Liu W.T."/>
            <person name="Kamagata Y."/>
            <person name="Stams A.J.M."/>
            <person name="Imachi H."/>
            <person name="Sousa D.Z."/>
        </authorList>
    </citation>
    <scope>NUCLEOTIDE SEQUENCE [LARGE SCALE GENOMIC DNA]</scope>
    <source>
        <strain evidence="1 2">MGP</strain>
    </source>
</reference>
<keyword evidence="2" id="KW-1185">Reference proteome</keyword>
<evidence type="ECO:0000313" key="1">
    <source>
        <dbReference type="EMBL" id="TEB12356.1"/>
    </source>
</evidence>
<proteinExistence type="predicted"/>
<name>A0A4Y7RUC7_9FIRM</name>
<protein>
    <submittedName>
        <fullName evidence="1">Uncharacterized protein</fullName>
    </submittedName>
</protein>
<comment type="caution">
    <text evidence="1">The sequence shown here is derived from an EMBL/GenBank/DDBJ whole genome shotgun (WGS) entry which is preliminary data.</text>
</comment>
<dbReference type="InterPro" id="IPR012341">
    <property type="entry name" value="6hp_glycosidase-like_sf"/>
</dbReference>
<evidence type="ECO:0000313" key="2">
    <source>
        <dbReference type="Proteomes" id="UP000297597"/>
    </source>
</evidence>
<gene>
    <name evidence="1" type="ORF">Pmgp_00973</name>
</gene>
<dbReference type="SUPFAM" id="SSF48208">
    <property type="entry name" value="Six-hairpin glycosidases"/>
    <property type="match status" value="1"/>
</dbReference>
<dbReference type="EMBL" id="QFFZ01000007">
    <property type="protein sequence ID" value="TEB12356.1"/>
    <property type="molecule type" value="Genomic_DNA"/>
</dbReference>
<dbReference type="AlphaFoldDB" id="A0A4Y7RUC7"/>
<sequence>MVAQIYWLKRCQILRPGHRADGAIARYPDQAGVMPYFSNFAALAMLEEPSCFPLVERYLDWYLRHLEKNGTIRDYSYDSDLNFKTAKPDSEDAYAGTFLSLAFNYCKKAGQTGWVKANLPDLKRVARTIINLMDRDGLTFALAGYRVKYLMDNCEAYRGLADFAELLESLGDRDASYFKSMAEAVANGIERSLWNRLNSCYHPSKTGWIRPGVNLKKFYPDAACQIFPVIYGLIEPGQARGSNLYQLFNSYQPNWLTIKPPDYPWMILGLYACLHGDFGKAYEKVRYAREAYIDTNSGNWFCAEAAFFIITCASLLQNRDKWLFVQ</sequence>
<dbReference type="InterPro" id="IPR008928">
    <property type="entry name" value="6-hairpin_glycosidase_sf"/>
</dbReference>
<dbReference type="GO" id="GO:0005975">
    <property type="term" value="P:carbohydrate metabolic process"/>
    <property type="evidence" value="ECO:0007669"/>
    <property type="project" value="InterPro"/>
</dbReference>
<dbReference type="Gene3D" id="1.50.10.10">
    <property type="match status" value="1"/>
</dbReference>
<dbReference type="Proteomes" id="UP000297597">
    <property type="component" value="Unassembled WGS sequence"/>
</dbReference>
<accession>A0A4Y7RUC7</accession>
<organism evidence="1 2">
    <name type="scientific">Pelotomaculum propionicicum</name>
    <dbReference type="NCBI Taxonomy" id="258475"/>
    <lineage>
        <taxon>Bacteria</taxon>
        <taxon>Bacillati</taxon>
        <taxon>Bacillota</taxon>
        <taxon>Clostridia</taxon>
        <taxon>Eubacteriales</taxon>
        <taxon>Desulfotomaculaceae</taxon>
        <taxon>Pelotomaculum</taxon>
    </lineage>
</organism>